<organism evidence="1 2">
    <name type="scientific">Lepraria finkii</name>
    <dbReference type="NCBI Taxonomy" id="1340010"/>
    <lineage>
        <taxon>Eukaryota</taxon>
        <taxon>Fungi</taxon>
        <taxon>Dikarya</taxon>
        <taxon>Ascomycota</taxon>
        <taxon>Pezizomycotina</taxon>
        <taxon>Lecanoromycetes</taxon>
        <taxon>OSLEUM clade</taxon>
        <taxon>Lecanoromycetidae</taxon>
        <taxon>Lecanorales</taxon>
        <taxon>Lecanorineae</taxon>
        <taxon>Stereocaulaceae</taxon>
        <taxon>Lepraria</taxon>
    </lineage>
</organism>
<name>A0ABR4BAQ3_9LECA</name>
<protein>
    <submittedName>
        <fullName evidence="1">Uncharacterized protein</fullName>
    </submittedName>
</protein>
<sequence length="284" mass="31717">MSITSELVQPQLTCPRTGCNTQNTQGYNENAPEGHEISAICSACGLVCYALTHNLKLYHSEVTSEQESFEQAINDDTELPEEEQEELDVFKRMHIHVMPKPFLNDLHSTALHSPSEAVNIKSAESKAEKLDNDEEMPQYDIFLTDEFADLADTTEETSERASDDMNVDGEPSELLTAKTSNRRRFIDDVRGDGPNWPHLHETQCGIEESSNEKRRLGGTETFPKILEGSKSDGRPDETLTVFGVAAAVETTIIVHHHVWIAITGDAPFVDKNYNQRPDTSVSRV</sequence>
<evidence type="ECO:0000313" key="1">
    <source>
        <dbReference type="EMBL" id="KAL2054498.1"/>
    </source>
</evidence>
<proteinExistence type="predicted"/>
<evidence type="ECO:0000313" key="2">
    <source>
        <dbReference type="Proteomes" id="UP001590951"/>
    </source>
</evidence>
<keyword evidence="2" id="KW-1185">Reference proteome</keyword>
<reference evidence="1 2" key="1">
    <citation type="submission" date="2024-09" db="EMBL/GenBank/DDBJ databases">
        <title>Rethinking Asexuality: The Enigmatic Case of Functional Sexual Genes in Lepraria (Stereocaulaceae).</title>
        <authorList>
            <person name="Doellman M."/>
            <person name="Sun Y."/>
            <person name="Barcenas-Pena A."/>
            <person name="Lumbsch H.T."/>
            <person name="Grewe F."/>
        </authorList>
    </citation>
    <scope>NUCLEOTIDE SEQUENCE [LARGE SCALE GENOMIC DNA]</scope>
    <source>
        <strain evidence="1 2">Grewe 0041</strain>
    </source>
</reference>
<dbReference type="Proteomes" id="UP001590951">
    <property type="component" value="Unassembled WGS sequence"/>
</dbReference>
<dbReference type="EMBL" id="JBHFEH010000015">
    <property type="protein sequence ID" value="KAL2054498.1"/>
    <property type="molecule type" value="Genomic_DNA"/>
</dbReference>
<gene>
    <name evidence="1" type="ORF">ABVK25_005246</name>
</gene>
<comment type="caution">
    <text evidence="1">The sequence shown here is derived from an EMBL/GenBank/DDBJ whole genome shotgun (WGS) entry which is preliminary data.</text>
</comment>
<accession>A0ABR4BAQ3</accession>